<keyword evidence="2" id="KW-1185">Reference proteome</keyword>
<organism evidence="1 2">
    <name type="scientific">Carboxylicivirga sediminis</name>
    <dbReference type="NCBI Taxonomy" id="2006564"/>
    <lineage>
        <taxon>Bacteria</taxon>
        <taxon>Pseudomonadati</taxon>
        <taxon>Bacteroidota</taxon>
        <taxon>Bacteroidia</taxon>
        <taxon>Marinilabiliales</taxon>
        <taxon>Marinilabiliaceae</taxon>
        <taxon>Carboxylicivirga</taxon>
    </lineage>
</organism>
<comment type="caution">
    <text evidence="1">The sequence shown here is derived from an EMBL/GenBank/DDBJ whole genome shotgun (WGS) entry which is preliminary data.</text>
</comment>
<dbReference type="Proteomes" id="UP000679220">
    <property type="component" value="Unassembled WGS sequence"/>
</dbReference>
<dbReference type="EMBL" id="JAGTAR010000007">
    <property type="protein sequence ID" value="MBR8535111.1"/>
    <property type="molecule type" value="Genomic_DNA"/>
</dbReference>
<reference evidence="1" key="1">
    <citation type="journal article" date="2018" name="Int. J. Syst. Evol. Microbiol.">
        <title>Carboxylicivirga sediminis sp. nov., isolated from coastal sediment.</title>
        <authorList>
            <person name="Wang F.Q."/>
            <person name="Ren L.H."/>
            <person name="Zou R.J."/>
            <person name="Sun Y.Z."/>
            <person name="Liu X.J."/>
            <person name="Jiang F."/>
            <person name="Liu L.J."/>
        </authorList>
    </citation>
    <scope>NUCLEOTIDE SEQUENCE</scope>
    <source>
        <strain evidence="1">JR1</strain>
    </source>
</reference>
<evidence type="ECO:0000313" key="2">
    <source>
        <dbReference type="Proteomes" id="UP000679220"/>
    </source>
</evidence>
<sequence length="713" mass="83191">MHKVDTNKITVKFYFDAINCSFSFIKIKSSEKRYWNALYLDALVKQPVVKSIVHENEPSFYTMMNVTEDEAVNIVEQIIREHDSLSAEIISPERIEPHYLVQLLINSLTSNKSKLFSFNNLSGKFYYSHPSWFKKKGKTIWQIPTLQFKVTKDFILKDSVATFTSITNRKWMNIKEKVYHELPRYYFNSTNYSLKRKLPDENQKDEDVFIMRQVKGAKKNTIPLIDFKSWDKFLSSKAGAWHYLLSKISTDLKDYIDIKFDSWTNAQWLEFKQTNSAFKEERISQLFKEKRIVLVDEVLNNDSSNFSKRFSVFLKEQLQITIKTKGNPKDGELCIRLINNKDNQDGDVDQYLAVGKFFSKKIATHHITLQDFSNQFEFYLQKEINEHDEKTQKRLQKKNNTALATIKNILKEIVIKDDILNNRISITDWKSAGYKNDWIFGWKDDTKDVEQIGFLKISPDGNLQFDVLDLSDLFVASQYEQYKKYFEPPYTKGNFSPEGIIKTKDGFINLIGLTNTRAIPAFKKVGNALAKETEDFELDKNELIQILNEWKKNEPESSKVLDDIINQLNLLAEPIINREVALGLKFSKPNLAKELLNEVLLEEKGIILRNFLRGKEKKYELFSSNIDIVHRTNSEGVEYFVGDKSKGIKASFNNYCNIRKALPIEGSPVLFNELIETMNVDFVKHEGLTVLPFPFKYIREYLKINKVINHQGN</sequence>
<gene>
    <name evidence="1" type="ORF">KDU71_06045</name>
</gene>
<reference evidence="1" key="2">
    <citation type="submission" date="2021-04" db="EMBL/GenBank/DDBJ databases">
        <authorList>
            <person name="Zhang T."/>
            <person name="Zhang Y."/>
            <person name="Lu D."/>
            <person name="Zuo D."/>
            <person name="Du Z."/>
        </authorList>
    </citation>
    <scope>NUCLEOTIDE SEQUENCE</scope>
    <source>
        <strain evidence="1">JR1</strain>
    </source>
</reference>
<protein>
    <submittedName>
        <fullName evidence="1">Uncharacterized protein</fullName>
    </submittedName>
</protein>
<proteinExistence type="predicted"/>
<name>A0A941IVF8_9BACT</name>
<evidence type="ECO:0000313" key="1">
    <source>
        <dbReference type="EMBL" id="MBR8535111.1"/>
    </source>
</evidence>
<dbReference type="RefSeq" id="WP_212189018.1">
    <property type="nucleotide sequence ID" value="NZ_JAGTAR010000007.1"/>
</dbReference>
<dbReference type="AlphaFoldDB" id="A0A941IVF8"/>
<accession>A0A941IVF8</accession>